<dbReference type="Gene3D" id="3.40.50.2300">
    <property type="match status" value="2"/>
</dbReference>
<organism evidence="6 7">
    <name type="scientific">Aetokthonos hydrillicola Thurmond2011</name>
    <dbReference type="NCBI Taxonomy" id="2712845"/>
    <lineage>
        <taxon>Bacteria</taxon>
        <taxon>Bacillati</taxon>
        <taxon>Cyanobacteriota</taxon>
        <taxon>Cyanophyceae</taxon>
        <taxon>Nostocales</taxon>
        <taxon>Hapalosiphonaceae</taxon>
        <taxon>Aetokthonos</taxon>
    </lineage>
</organism>
<dbReference type="InterPro" id="IPR028082">
    <property type="entry name" value="Peripla_BP_I"/>
</dbReference>
<reference evidence="7" key="1">
    <citation type="journal article" date="2021" name="Science">
        <title>Hunting the eagle killer: A cyanobacterial neurotoxin causes vacuolar myelinopathy.</title>
        <authorList>
            <person name="Breinlinger S."/>
            <person name="Phillips T.J."/>
            <person name="Haram B.N."/>
            <person name="Mares J."/>
            <person name="Martinez Yerena J.A."/>
            <person name="Hrouzek P."/>
            <person name="Sobotka R."/>
            <person name="Henderson W.M."/>
            <person name="Schmieder P."/>
            <person name="Williams S.M."/>
            <person name="Lauderdale J.D."/>
            <person name="Wilde H.D."/>
            <person name="Gerrin W."/>
            <person name="Kust A."/>
            <person name="Washington J.W."/>
            <person name="Wagner C."/>
            <person name="Geier B."/>
            <person name="Liebeke M."/>
            <person name="Enke H."/>
            <person name="Niedermeyer T.H.J."/>
            <person name="Wilde S.B."/>
        </authorList>
    </citation>
    <scope>NUCLEOTIDE SEQUENCE [LARGE SCALE GENOMIC DNA]</scope>
    <source>
        <strain evidence="7">Thurmond2011</strain>
    </source>
</reference>
<dbReference type="InterPro" id="IPR051010">
    <property type="entry name" value="BCAA_transport"/>
</dbReference>
<evidence type="ECO:0000259" key="5">
    <source>
        <dbReference type="Pfam" id="PF13458"/>
    </source>
</evidence>
<dbReference type="Gene3D" id="1.25.40.10">
    <property type="entry name" value="Tetratricopeptide repeat domain"/>
    <property type="match status" value="2"/>
</dbReference>
<dbReference type="SUPFAM" id="SSF53822">
    <property type="entry name" value="Periplasmic binding protein-like I"/>
    <property type="match status" value="1"/>
</dbReference>
<dbReference type="CDD" id="cd06268">
    <property type="entry name" value="PBP1_ABC_transporter_LIVBP-like"/>
    <property type="match status" value="1"/>
</dbReference>
<dbReference type="InterPro" id="IPR011990">
    <property type="entry name" value="TPR-like_helical_dom_sf"/>
</dbReference>
<dbReference type="InterPro" id="IPR041664">
    <property type="entry name" value="AAA_16"/>
</dbReference>
<dbReference type="SUPFAM" id="SSF48452">
    <property type="entry name" value="TPR-like"/>
    <property type="match status" value="1"/>
</dbReference>
<gene>
    <name evidence="6" type="ORF">G7B40_009605</name>
</gene>
<dbReference type="Gene3D" id="3.40.50.300">
    <property type="entry name" value="P-loop containing nucleotide triphosphate hydrolases"/>
    <property type="match status" value="1"/>
</dbReference>
<name>A0AAP5I6T0_9CYAN</name>
<keyword evidence="3" id="KW-0472">Membrane</keyword>
<evidence type="ECO:0000313" key="7">
    <source>
        <dbReference type="Proteomes" id="UP000667802"/>
    </source>
</evidence>
<sequence>MTNSSEKPRRNPYIIGRPVEDRNYFFGRESLFRFIEDNLRGNVKVILLHGQRRIGKSSLLKQISHFFDQLPENNFIFVNFDLQDKASHPLSQVLYLLAREIYEHLVDHLSLIPYGRLTLPSDVGLEIDSNIFSRDFLSQVYQELGNKKLVLLLDEFDVLSDTPSNYSAGQHFFPYLQRLINQHSKLFIIPVIGRNLDDLPNLLSLFSGAPNLEIGLLEDISARRLITRPSQDMLEYEHNAIEAILKLSAGHPYFTQIICNALFREAKSRNNSKITRTDVESITDQAIENAEGGLDWFWKGLPTPEQVVFSAVAEAQRIAILENKPVPEEPLKLLKNYGVKTTDYLVHTAHLLADKGFLDKTERMVKIELVRRWLVQRHPLRQEILQLENLQQEEIAELREAASREDQQGNQERAKILYERILDINPNHFSSITHLAQIHLQNENCEESVELYRRAYQADRIRNQEGYLRALQAFGEKLITQKAWTVAKEQFSQVLEIEPDNQAAQGKLEEIERTLLGKVTADSRNLFRQKRILFGGVAAGIIALVSFGTYRLVTPCYAGHQKIFGVYCALDQRKISHGERTFFPKNQNQERDKGIEAFQQGNYPKAIQHFKKAVGDKYKDPEVQIYYNNALAKQKGISPFKLAVVIPANTQDIAQEMLRGVAQAQSEYNQKQGSNDRLLEIAIANDNDDPSTAEQVAQELINVSNDSPILGVIGHYSSDSTKAALKKYRLSSLAIISPTSTSTELTGEVFFRTVPSDTSTGKILAEYARNLLRLNKVVILYNPNSPYSRSITVAFTTEFRQLGGNPPVMTELTDQSVNIEHQVKNTVSQEEAQAIVFFPDTQHISETIRVAQAITNSNVPGLKLLGGSSLYSQESLIKGGKAVEGLILAVPWFKDAPQSKIFAGKAAKEWGGDISWRTATSYDAAKAFIDVIFPEASRSTILRDLPNTNLSPNETSGDVLQFSKRNRQNQPILVRVEGGKFIYLK</sequence>
<dbReference type="Proteomes" id="UP000667802">
    <property type="component" value="Unassembled WGS sequence"/>
</dbReference>
<dbReference type="PANTHER" id="PTHR30483">
    <property type="entry name" value="LEUCINE-SPECIFIC-BINDING PROTEIN"/>
    <property type="match status" value="1"/>
</dbReference>
<dbReference type="InterPro" id="IPR028081">
    <property type="entry name" value="Leu-bd"/>
</dbReference>
<dbReference type="EMBL" id="JAALHA020000003">
    <property type="protein sequence ID" value="MDR9894819.1"/>
    <property type="molecule type" value="Genomic_DNA"/>
</dbReference>
<dbReference type="SUPFAM" id="SSF52540">
    <property type="entry name" value="P-loop containing nucleoside triphosphate hydrolases"/>
    <property type="match status" value="1"/>
</dbReference>
<dbReference type="InterPro" id="IPR027417">
    <property type="entry name" value="P-loop_NTPase"/>
</dbReference>
<feature type="transmembrane region" description="Helical" evidence="3">
    <location>
        <begin position="532"/>
        <end position="553"/>
    </location>
</feature>
<evidence type="ECO:0000259" key="4">
    <source>
        <dbReference type="Pfam" id="PF13191"/>
    </source>
</evidence>
<feature type="domain" description="Orc1-like AAA ATPase" evidence="4">
    <location>
        <begin position="25"/>
        <end position="189"/>
    </location>
</feature>
<keyword evidence="7" id="KW-1185">Reference proteome</keyword>
<comment type="similarity">
    <text evidence="1">Belongs to the leucine-binding protein family.</text>
</comment>
<accession>A0AAP5I6T0</accession>
<keyword evidence="3" id="KW-0812">Transmembrane</keyword>
<dbReference type="RefSeq" id="WP_208351831.1">
    <property type="nucleotide sequence ID" value="NZ_JAALHA020000003.1"/>
</dbReference>
<dbReference type="Pfam" id="PF13191">
    <property type="entry name" value="AAA_16"/>
    <property type="match status" value="1"/>
</dbReference>
<comment type="caution">
    <text evidence="6">The sequence shown here is derived from an EMBL/GenBank/DDBJ whole genome shotgun (WGS) entry which is preliminary data.</text>
</comment>
<evidence type="ECO:0000256" key="2">
    <source>
        <dbReference type="ARBA" id="ARBA00022729"/>
    </source>
</evidence>
<feature type="domain" description="Leucine-binding protein" evidence="5">
    <location>
        <begin position="651"/>
        <end position="931"/>
    </location>
</feature>
<evidence type="ECO:0000313" key="6">
    <source>
        <dbReference type="EMBL" id="MDR9894819.1"/>
    </source>
</evidence>
<dbReference type="AlphaFoldDB" id="A0AAP5I6T0"/>
<dbReference type="Pfam" id="PF13458">
    <property type="entry name" value="Peripla_BP_6"/>
    <property type="match status" value="1"/>
</dbReference>
<proteinExistence type="inferred from homology"/>
<keyword evidence="2" id="KW-0732">Signal</keyword>
<keyword evidence="3" id="KW-1133">Transmembrane helix</keyword>
<evidence type="ECO:0000256" key="1">
    <source>
        <dbReference type="ARBA" id="ARBA00010062"/>
    </source>
</evidence>
<protein>
    <submittedName>
        <fullName evidence="6">ABC transporter substrate-binding protein</fullName>
    </submittedName>
</protein>
<evidence type="ECO:0000256" key="3">
    <source>
        <dbReference type="SAM" id="Phobius"/>
    </source>
</evidence>
<dbReference type="PANTHER" id="PTHR30483:SF6">
    <property type="entry name" value="PERIPLASMIC BINDING PROTEIN OF ABC TRANSPORTER FOR NATURAL AMINO ACIDS"/>
    <property type="match status" value="1"/>
</dbReference>